<sequence length="1162" mass="131905">MGSEIKILKKLTRAASQSYLGFGLLVGFFLILLTYCMVSEQFAIRAPNGRLEEDRKSEPFEEEDDVEVQRKTSVSSTDHDTENERKPQDQQGEDQTEKYEQDPDFFKGDNAPTTDAIESNHFETERKPEDRQQKDRTDKFGEELNPFKNDDAPRKDPIDSNQFGNERKAEEWHENKGNEKTPQQINPFMTEDAQKKDAIDFMPFGGGNQNTNQFGPQTKPICDMSDAKFDFCEMNGDVRVIGSASTVLHVPNQMSYPNPHEWKIRPYSRKYMQDIKEVTVKSLNGPHEAPPCSVKERIPAVVFALGGLTGNYWHDFTDIIIPLFVTSRQFSGEVQFLITNIQPWWIGKYTTIFKKLSRYEFIDMDKDNLIRCYPHVIVGILSHKEFSIDPARAPNGYSIVDFTKFMRLTYSLERDNPIKLSQNLSGKKPRLLIIARGLSRRFTNVPEIVGSAERLGFEVVVADAKFDVQLGEFARIVNSCDMLMGVHGAGLTNCVFLPTNAVMIQVVPYGKLEHMAKMDFGDPAIDMKLKYLEYSISAEESTLMDMFGKDHPIIKDPIAIHNSGWEKVGEFYLGKQDIRLDTRRKLKMASSAYSRTQKNSLERKSRYDGRLVKNLSKIEPKKIGIGLVAGCCLVLLTYISLAKFFAIYSPVFCKHIIYSFILPILRSRVKFHIAANLQSCFSHSSSSSFSVAKPSLGLSEDQAPTKLSNTETLPKEIVARNETVETKPDANEDDEEKTSKKPTEEDQLQQREPELDPTEENDFNDKSKSEPAAPRAEPKLTCDDKSVDEGFPYARPEYCDMSGDIRISPKQLTAFFVSPSTPPALAPSGERRLRPYARKDNFLLPGVREVVLKSAGTDGIDNSAPSCTTTHAVPAVVFSVAGYTGNFFHDTADVLIPLFLTSAHYEGEVQFFITNYKPWWVHKYQPVLRKLSRYEPIDFDSDSGVHCFSHATIGLVRDRDLIIYPNPTRNPRNYSMVDFTRFMRAAYGLPRALPAALGEEPGRKPQMLIISRGRTRKLLNLREVAAMAEEMGFRVDVAEAGADVPRFAELVNSCDVLLAVFLPTRAVMVQIVPWGKMDWMATNFYGQPARDMNLKYVEYYISREESTLIDRYPKDHLVFTNPLAIHGQGWKALADIIMTQDVKLDLWRFRPTLLETLNLLQE</sequence>
<feature type="compositionally biased region" description="Basic and acidic residues" evidence="6">
    <location>
        <begin position="77"/>
        <end position="88"/>
    </location>
</feature>
<name>A0A199VDU7_ANACO</name>
<feature type="region of interest" description="Disordered" evidence="6">
    <location>
        <begin position="700"/>
        <end position="788"/>
    </location>
</feature>
<evidence type="ECO:0000313" key="9">
    <source>
        <dbReference type="EMBL" id="OAY75279.1"/>
    </source>
</evidence>
<feature type="compositionally biased region" description="Basic and acidic residues" evidence="6">
    <location>
        <begin position="737"/>
        <end position="754"/>
    </location>
</feature>
<comment type="caution">
    <text evidence="9">The sequence shown here is derived from an EMBL/GenBank/DDBJ whole genome shotgun (WGS) entry which is preliminary data.</text>
</comment>
<accession>A0A199VDU7</accession>
<dbReference type="Proteomes" id="UP000092600">
    <property type="component" value="Unassembled WGS sequence"/>
</dbReference>
<reference evidence="9 10" key="1">
    <citation type="journal article" date="2016" name="DNA Res.">
        <title>The draft genome of MD-2 pineapple using hybrid error correction of long reads.</title>
        <authorList>
            <person name="Redwan R.M."/>
            <person name="Saidin A."/>
            <person name="Kumar S.V."/>
        </authorList>
    </citation>
    <scope>NUCLEOTIDE SEQUENCE [LARGE SCALE GENOMIC DNA]</scope>
    <source>
        <strain evidence="10">cv. MD2</strain>
        <tissue evidence="9">Leaf</tissue>
    </source>
</reference>
<keyword evidence="4 9" id="KW-0808">Transferase</keyword>
<dbReference type="GO" id="GO:0016763">
    <property type="term" value="F:pentosyltransferase activity"/>
    <property type="evidence" value="ECO:0007669"/>
    <property type="project" value="UniProtKB-ARBA"/>
</dbReference>
<dbReference type="EMBL" id="LSRQ01002143">
    <property type="protein sequence ID" value="OAY75279.1"/>
    <property type="molecule type" value="Genomic_DNA"/>
</dbReference>
<keyword evidence="7" id="KW-0812">Transmembrane</keyword>
<evidence type="ECO:0000256" key="7">
    <source>
        <dbReference type="SAM" id="Phobius"/>
    </source>
</evidence>
<feature type="compositionally biased region" description="Basic and acidic residues" evidence="6">
    <location>
        <begin position="165"/>
        <end position="179"/>
    </location>
</feature>
<feature type="compositionally biased region" description="Basic and acidic residues" evidence="6">
    <location>
        <begin position="148"/>
        <end position="158"/>
    </location>
</feature>
<feature type="compositionally biased region" description="Basic and acidic residues" evidence="6">
    <location>
        <begin position="118"/>
        <end position="142"/>
    </location>
</feature>
<evidence type="ECO:0000256" key="5">
    <source>
        <dbReference type="ARBA" id="ARBA00023180"/>
    </source>
</evidence>
<dbReference type="PANTHER" id="PTHR20961">
    <property type="entry name" value="GLYCOSYLTRANSFERASE"/>
    <property type="match status" value="1"/>
</dbReference>
<dbReference type="PANTHER" id="PTHR20961:SF144">
    <property type="entry name" value="OS01G0119100 PROTEIN"/>
    <property type="match status" value="1"/>
</dbReference>
<keyword evidence="5" id="KW-0325">Glycoprotein</keyword>
<comment type="pathway">
    <text evidence="2">Glycan metabolism.</text>
</comment>
<dbReference type="AlphaFoldDB" id="A0A199VDU7"/>
<comment type="subcellular location">
    <subcellularLocation>
        <location evidence="1">Golgi apparatus membrane</location>
        <topology evidence="1">Single-pass type II membrane protein</topology>
    </subcellularLocation>
</comment>
<evidence type="ECO:0000256" key="2">
    <source>
        <dbReference type="ARBA" id="ARBA00004881"/>
    </source>
</evidence>
<evidence type="ECO:0000256" key="3">
    <source>
        <dbReference type="ARBA" id="ARBA00022676"/>
    </source>
</evidence>
<feature type="domain" description="Glycosyltransferase 61 catalytic" evidence="8">
    <location>
        <begin position="395"/>
        <end position="504"/>
    </location>
</feature>
<evidence type="ECO:0000256" key="4">
    <source>
        <dbReference type="ARBA" id="ARBA00022679"/>
    </source>
</evidence>
<dbReference type="InterPro" id="IPR007657">
    <property type="entry name" value="Glycosyltransferase_61"/>
</dbReference>
<feature type="compositionally biased region" description="Basic and acidic residues" evidence="6">
    <location>
        <begin position="95"/>
        <end position="107"/>
    </location>
</feature>
<gene>
    <name evidence="9" type="ORF">ACMD2_14832</name>
</gene>
<protein>
    <submittedName>
        <fullName evidence="9">Protein O-linked-mannose beta-1,4-N-acetylglucosaminyltransferase 2</fullName>
    </submittedName>
</protein>
<dbReference type="GO" id="GO:0000139">
    <property type="term" value="C:Golgi membrane"/>
    <property type="evidence" value="ECO:0007669"/>
    <property type="project" value="UniProtKB-SubCell"/>
</dbReference>
<evidence type="ECO:0000313" key="10">
    <source>
        <dbReference type="Proteomes" id="UP000092600"/>
    </source>
</evidence>
<keyword evidence="7" id="KW-1133">Transmembrane helix</keyword>
<feature type="compositionally biased region" description="Basic and acidic residues" evidence="6">
    <location>
        <begin position="776"/>
        <end position="788"/>
    </location>
</feature>
<dbReference type="Pfam" id="PF04577">
    <property type="entry name" value="Glyco_transf_61"/>
    <property type="match status" value="1"/>
</dbReference>
<evidence type="ECO:0000259" key="8">
    <source>
        <dbReference type="Pfam" id="PF04577"/>
    </source>
</evidence>
<evidence type="ECO:0000256" key="1">
    <source>
        <dbReference type="ARBA" id="ARBA00004323"/>
    </source>
</evidence>
<keyword evidence="3 9" id="KW-0328">Glycosyltransferase</keyword>
<dbReference type="STRING" id="4615.A0A199VDU7"/>
<evidence type="ECO:0000256" key="6">
    <source>
        <dbReference type="SAM" id="MobiDB-lite"/>
    </source>
</evidence>
<dbReference type="InterPro" id="IPR049625">
    <property type="entry name" value="Glyco_transf_61_cat"/>
</dbReference>
<organism evidence="9 10">
    <name type="scientific">Ananas comosus</name>
    <name type="common">Pineapple</name>
    <name type="synonym">Ananas ananas</name>
    <dbReference type="NCBI Taxonomy" id="4615"/>
    <lineage>
        <taxon>Eukaryota</taxon>
        <taxon>Viridiplantae</taxon>
        <taxon>Streptophyta</taxon>
        <taxon>Embryophyta</taxon>
        <taxon>Tracheophyta</taxon>
        <taxon>Spermatophyta</taxon>
        <taxon>Magnoliopsida</taxon>
        <taxon>Liliopsida</taxon>
        <taxon>Poales</taxon>
        <taxon>Bromeliaceae</taxon>
        <taxon>Bromelioideae</taxon>
        <taxon>Ananas</taxon>
    </lineage>
</organism>
<proteinExistence type="predicted"/>
<feature type="region of interest" description="Disordered" evidence="6">
    <location>
        <begin position="52"/>
        <end position="184"/>
    </location>
</feature>
<keyword evidence="7" id="KW-0472">Membrane</keyword>
<feature type="compositionally biased region" description="Basic and acidic residues" evidence="6">
    <location>
        <begin position="713"/>
        <end position="730"/>
    </location>
</feature>
<feature type="transmembrane region" description="Helical" evidence="7">
    <location>
        <begin position="20"/>
        <end position="38"/>
    </location>
</feature>